<dbReference type="InterPro" id="IPR050518">
    <property type="entry name" value="Rpo3/RPB3_RNA_Pol_subunit"/>
</dbReference>
<dbReference type="STRING" id="1884261.A0A5C3QRB4"/>
<organism evidence="6 7">
    <name type="scientific">Pterulicium gracile</name>
    <dbReference type="NCBI Taxonomy" id="1884261"/>
    <lineage>
        <taxon>Eukaryota</taxon>
        <taxon>Fungi</taxon>
        <taxon>Dikarya</taxon>
        <taxon>Basidiomycota</taxon>
        <taxon>Agaricomycotina</taxon>
        <taxon>Agaricomycetes</taxon>
        <taxon>Agaricomycetidae</taxon>
        <taxon>Agaricales</taxon>
        <taxon>Pleurotineae</taxon>
        <taxon>Pterulaceae</taxon>
        <taxon>Pterulicium</taxon>
    </lineage>
</organism>
<dbReference type="Gene3D" id="3.30.1360.10">
    <property type="entry name" value="RNA polymerase, RBP11-like subunit"/>
    <property type="match status" value="1"/>
</dbReference>
<evidence type="ECO:0000256" key="2">
    <source>
        <dbReference type="ARBA" id="ARBA00023163"/>
    </source>
</evidence>
<dbReference type="InterPro" id="IPR036603">
    <property type="entry name" value="RBP11-like"/>
</dbReference>
<dbReference type="Proteomes" id="UP000305067">
    <property type="component" value="Unassembled WGS sequence"/>
</dbReference>
<feature type="compositionally biased region" description="Polar residues" evidence="4">
    <location>
        <begin position="388"/>
        <end position="397"/>
    </location>
</feature>
<dbReference type="GO" id="GO:0003899">
    <property type="term" value="F:DNA-directed RNA polymerase activity"/>
    <property type="evidence" value="ECO:0007669"/>
    <property type="project" value="InterPro"/>
</dbReference>
<dbReference type="AlphaFoldDB" id="A0A5C3QRB4"/>
<evidence type="ECO:0000256" key="1">
    <source>
        <dbReference type="ARBA" id="ARBA00022478"/>
    </source>
</evidence>
<accession>A0A5C3QRB4</accession>
<evidence type="ECO:0000313" key="7">
    <source>
        <dbReference type="Proteomes" id="UP000305067"/>
    </source>
</evidence>
<dbReference type="InterPro" id="IPR011262">
    <property type="entry name" value="DNA-dir_RNA_pol_insert"/>
</dbReference>
<comment type="similarity">
    <text evidence="3">Belongs to the archaeal Rpo3/eukaryotic RPB3 RNA polymerase subunit family.</text>
</comment>
<dbReference type="PANTHER" id="PTHR11800">
    <property type="entry name" value="DNA-DIRECTED RNA POLYMERASE"/>
    <property type="match status" value="1"/>
</dbReference>
<gene>
    <name evidence="6" type="ORF">BDV98DRAFT_562387</name>
</gene>
<dbReference type="CDD" id="cd07031">
    <property type="entry name" value="RNAP_II_RPB3"/>
    <property type="match status" value="1"/>
</dbReference>
<name>A0A5C3QRB4_9AGAR</name>
<evidence type="ECO:0000256" key="4">
    <source>
        <dbReference type="SAM" id="MobiDB-lite"/>
    </source>
</evidence>
<feature type="domain" description="DNA-directed RNA polymerase RpoA/D/Rpb3-type" evidence="5">
    <location>
        <begin position="14"/>
        <end position="277"/>
    </location>
</feature>
<keyword evidence="2" id="KW-0804">Transcription</keyword>
<evidence type="ECO:0000256" key="3">
    <source>
        <dbReference type="ARBA" id="ARBA00025804"/>
    </source>
</evidence>
<dbReference type="SMART" id="SM00662">
    <property type="entry name" value="RPOLD"/>
    <property type="match status" value="1"/>
</dbReference>
<keyword evidence="1 6" id="KW-0240">DNA-directed RNA polymerase</keyword>
<dbReference type="InterPro" id="IPR011263">
    <property type="entry name" value="DNA-dir_RNA_pol_RpoA/D/Rpb3"/>
</dbReference>
<feature type="compositionally biased region" description="Polar residues" evidence="4">
    <location>
        <begin position="357"/>
        <end position="371"/>
    </location>
</feature>
<proteinExistence type="inferred from homology"/>
<dbReference type="PANTHER" id="PTHR11800:SF2">
    <property type="entry name" value="DNA-DIRECTED RNA POLYMERASE II SUBUNIT RPB3"/>
    <property type="match status" value="1"/>
</dbReference>
<dbReference type="HAMAP" id="MF_00320">
    <property type="entry name" value="RNApol_arch_Rpo3"/>
    <property type="match status" value="1"/>
</dbReference>
<evidence type="ECO:0000313" key="6">
    <source>
        <dbReference type="EMBL" id="TFL04523.1"/>
    </source>
</evidence>
<dbReference type="GO" id="GO:0005665">
    <property type="term" value="C:RNA polymerase II, core complex"/>
    <property type="evidence" value="ECO:0007669"/>
    <property type="project" value="TreeGrafter"/>
</dbReference>
<dbReference type="SUPFAM" id="SSF56553">
    <property type="entry name" value="Insert subdomain of RNA polymerase alpha subunit"/>
    <property type="match status" value="1"/>
</dbReference>
<dbReference type="Pfam" id="PF01000">
    <property type="entry name" value="RNA_pol_A_bac"/>
    <property type="match status" value="1"/>
</dbReference>
<reference evidence="6 7" key="1">
    <citation type="journal article" date="2019" name="Nat. Ecol. Evol.">
        <title>Megaphylogeny resolves global patterns of mushroom evolution.</title>
        <authorList>
            <person name="Varga T."/>
            <person name="Krizsan K."/>
            <person name="Foldi C."/>
            <person name="Dima B."/>
            <person name="Sanchez-Garcia M."/>
            <person name="Sanchez-Ramirez S."/>
            <person name="Szollosi G.J."/>
            <person name="Szarkandi J.G."/>
            <person name="Papp V."/>
            <person name="Albert L."/>
            <person name="Andreopoulos W."/>
            <person name="Angelini C."/>
            <person name="Antonin V."/>
            <person name="Barry K.W."/>
            <person name="Bougher N.L."/>
            <person name="Buchanan P."/>
            <person name="Buyck B."/>
            <person name="Bense V."/>
            <person name="Catcheside P."/>
            <person name="Chovatia M."/>
            <person name="Cooper J."/>
            <person name="Damon W."/>
            <person name="Desjardin D."/>
            <person name="Finy P."/>
            <person name="Geml J."/>
            <person name="Haridas S."/>
            <person name="Hughes K."/>
            <person name="Justo A."/>
            <person name="Karasinski D."/>
            <person name="Kautmanova I."/>
            <person name="Kiss B."/>
            <person name="Kocsube S."/>
            <person name="Kotiranta H."/>
            <person name="LaButti K.M."/>
            <person name="Lechner B.E."/>
            <person name="Liimatainen K."/>
            <person name="Lipzen A."/>
            <person name="Lukacs Z."/>
            <person name="Mihaltcheva S."/>
            <person name="Morgado L.N."/>
            <person name="Niskanen T."/>
            <person name="Noordeloos M.E."/>
            <person name="Ohm R.A."/>
            <person name="Ortiz-Santana B."/>
            <person name="Ovrebo C."/>
            <person name="Racz N."/>
            <person name="Riley R."/>
            <person name="Savchenko A."/>
            <person name="Shiryaev A."/>
            <person name="Soop K."/>
            <person name="Spirin V."/>
            <person name="Szebenyi C."/>
            <person name="Tomsovsky M."/>
            <person name="Tulloss R.E."/>
            <person name="Uehling J."/>
            <person name="Grigoriev I.V."/>
            <person name="Vagvolgyi C."/>
            <person name="Papp T."/>
            <person name="Martin F.M."/>
            <person name="Miettinen O."/>
            <person name="Hibbett D.S."/>
            <person name="Nagy L.G."/>
        </authorList>
    </citation>
    <scope>NUCLEOTIDE SEQUENCE [LARGE SCALE GENOMIC DNA]</scope>
    <source>
        <strain evidence="6 7">CBS 309.79</strain>
    </source>
</reference>
<dbReference type="Pfam" id="PF01193">
    <property type="entry name" value="RNA_pol_L"/>
    <property type="match status" value="1"/>
</dbReference>
<keyword evidence="7" id="KW-1185">Reference proteome</keyword>
<dbReference type="EMBL" id="ML178818">
    <property type="protein sequence ID" value="TFL04523.1"/>
    <property type="molecule type" value="Genomic_DNA"/>
</dbReference>
<dbReference type="GO" id="GO:0006366">
    <property type="term" value="P:transcription by RNA polymerase II"/>
    <property type="evidence" value="ECO:0007669"/>
    <property type="project" value="TreeGrafter"/>
</dbReference>
<evidence type="ECO:0000259" key="5">
    <source>
        <dbReference type="SMART" id="SM00662"/>
    </source>
</evidence>
<dbReference type="Gene3D" id="2.170.120.12">
    <property type="entry name" value="DNA-directed RNA polymerase, insert domain"/>
    <property type="match status" value="1"/>
</dbReference>
<feature type="region of interest" description="Disordered" evidence="4">
    <location>
        <begin position="338"/>
        <end position="397"/>
    </location>
</feature>
<dbReference type="InterPro" id="IPR022842">
    <property type="entry name" value="RNAP_Rpo3/Rpb3/RPAC1"/>
</dbReference>
<dbReference type="GO" id="GO:0046983">
    <property type="term" value="F:protein dimerization activity"/>
    <property type="evidence" value="ECO:0007669"/>
    <property type="project" value="InterPro"/>
</dbReference>
<dbReference type="InterPro" id="IPR036643">
    <property type="entry name" value="RNApol_insert_sf"/>
</dbReference>
<dbReference type="SUPFAM" id="SSF55257">
    <property type="entry name" value="RBP11-like subunits of RNA polymerase"/>
    <property type="match status" value="1"/>
</dbReference>
<dbReference type="OrthoDB" id="270173at2759"/>
<sequence length="397" mass="41760">MEPLVRIRELEKDRVNFVLENVHLGFANSLRRVVMADIPTVAIHQVYMEINSSVLPDEFFVHRLGLVPLISTNCDEAIRSTQDCSCDGSCVYCSIELLIHVKCIESETMEITSNHLERIDLPVTGDEGAVGEAGEELSKRGERFGWPVGKGELGVPPVLLGKLRKGQEIKVRCIAQKGIAKDHAKWSPCSAASFEYDPYNKLRHTSYWFEKDIEAEWPISKNGEEEERPREDEVFDFHAQPTKFYFNVETDGSLGPQEVIIKGLAELQKKLANVIIGLKQGGDGSDPMADGTTQGYNAPAAGGGGWGGGAAGGADGAGGWGGAAAAGAASTWGGATAAGGGWGNTSPAASGGGWGTSPAQGGTWGSTSPAQTGAGWGGGAAATGWGSPNAQSNGWNV</sequence>
<protein>
    <submittedName>
        <fullName evidence="6">DNA-directed RNA polymerase</fullName>
    </submittedName>
</protein>